<dbReference type="Proteomes" id="UP001595904">
    <property type="component" value="Unassembled WGS sequence"/>
</dbReference>
<evidence type="ECO:0000313" key="1">
    <source>
        <dbReference type="EMBL" id="MFC4311623.1"/>
    </source>
</evidence>
<dbReference type="EMBL" id="JBHSDU010000005">
    <property type="protein sequence ID" value="MFC4311623.1"/>
    <property type="molecule type" value="Genomic_DNA"/>
</dbReference>
<sequence>MIEGTSLNLAQQIADDAWGELQRRAYVQAQMGAPLTRLPDLSLVEAERRSELGRSLLKRLEGIEWQTLPHDWALTLRLVQFNARVWVREAEWYWLVVEPTGLTGFFCLFLPTAYCGGFLLNLLHTQLRSFTLEKSGDADHYLELVAEYASMMHQMADRTAGQAARGIRMPKVQIFQARALLQALKSSACIALDVSEERLSGGATRKFLVELRRRIAAHVAPAFDRALAELGEGYFELAPESVGIGQYLGGADVYAELVKIHTTLELTPEEVHARGHARLTEIEDAMRVIRGDLKFKGDATAFLGHLNQASRWRAHTIEGVTRFFQRYMDRAKPHLSQHFRTLPKAPYAVAPLPEALQKSYTFGFSDPPRRNRAEGLYLFNAENLTKQALFTVAALTYHELMPGHHLHCATQQENESLHPLRKYGFVNAYNEGWAEYAAANLSAELGLYEEPEERYGRLMFDAFLTSRLVVDTGMNVLGWSLERGQSYLRDHSGLSEAEILTESLRYSCDRPAQALAYKLGDTEIVSLREQMKDALGARFSLKDFHEAVLGPGALPLHDLKWHINHEIVRLRAQYTSEARRS</sequence>
<dbReference type="PANTHER" id="PTHR33361">
    <property type="entry name" value="GLR0591 PROTEIN"/>
    <property type="match status" value="1"/>
</dbReference>
<organism evidence="1 2">
    <name type="scientific">Steroidobacter flavus</name>
    <dbReference type="NCBI Taxonomy" id="1842136"/>
    <lineage>
        <taxon>Bacteria</taxon>
        <taxon>Pseudomonadati</taxon>
        <taxon>Pseudomonadota</taxon>
        <taxon>Gammaproteobacteria</taxon>
        <taxon>Steroidobacterales</taxon>
        <taxon>Steroidobacteraceae</taxon>
        <taxon>Steroidobacter</taxon>
    </lineage>
</organism>
<dbReference type="Pfam" id="PF05960">
    <property type="entry name" value="DUF885"/>
    <property type="match status" value="1"/>
</dbReference>
<keyword evidence="2" id="KW-1185">Reference proteome</keyword>
<reference evidence="2" key="1">
    <citation type="journal article" date="2019" name="Int. J. Syst. Evol. Microbiol.">
        <title>The Global Catalogue of Microorganisms (GCM) 10K type strain sequencing project: providing services to taxonomists for standard genome sequencing and annotation.</title>
        <authorList>
            <consortium name="The Broad Institute Genomics Platform"/>
            <consortium name="The Broad Institute Genome Sequencing Center for Infectious Disease"/>
            <person name="Wu L."/>
            <person name="Ma J."/>
        </authorList>
    </citation>
    <scope>NUCLEOTIDE SEQUENCE [LARGE SCALE GENOMIC DNA]</scope>
    <source>
        <strain evidence="2">CGMCC 1.10759</strain>
    </source>
</reference>
<name>A0ABV8SVH2_9GAMM</name>
<gene>
    <name evidence="1" type="ORF">ACFPN2_21165</name>
</gene>
<accession>A0ABV8SVH2</accession>
<dbReference type="InterPro" id="IPR010281">
    <property type="entry name" value="DUF885"/>
</dbReference>
<dbReference type="RefSeq" id="WP_380600323.1">
    <property type="nucleotide sequence ID" value="NZ_JBHSDU010000005.1"/>
</dbReference>
<dbReference type="PANTHER" id="PTHR33361:SF2">
    <property type="entry name" value="DUF885 DOMAIN-CONTAINING PROTEIN"/>
    <property type="match status" value="1"/>
</dbReference>
<evidence type="ECO:0000313" key="2">
    <source>
        <dbReference type="Proteomes" id="UP001595904"/>
    </source>
</evidence>
<comment type="caution">
    <text evidence="1">The sequence shown here is derived from an EMBL/GenBank/DDBJ whole genome shotgun (WGS) entry which is preliminary data.</text>
</comment>
<proteinExistence type="predicted"/>
<protein>
    <submittedName>
        <fullName evidence="1">DUF885 domain-containing protein</fullName>
    </submittedName>
</protein>